<evidence type="ECO:0000259" key="4">
    <source>
        <dbReference type="Pfam" id="PF04253"/>
    </source>
</evidence>
<comment type="similarity">
    <text evidence="1">Belongs to the peptidase M28 family. M28B subfamily.</text>
</comment>
<evidence type="ECO:0000313" key="7">
    <source>
        <dbReference type="Proteomes" id="UP000887568"/>
    </source>
</evidence>
<dbReference type="EnsemblMetazoa" id="XM_038221746.1">
    <property type="protein sequence ID" value="XP_038077674.1"/>
    <property type="gene ID" value="LOC119745414"/>
</dbReference>
<dbReference type="Gene3D" id="3.50.30.30">
    <property type="match status" value="1"/>
</dbReference>
<dbReference type="Pfam" id="PF04253">
    <property type="entry name" value="TFR_dimer"/>
    <property type="match status" value="1"/>
</dbReference>
<keyword evidence="3" id="KW-1133">Transmembrane helix</keyword>
<dbReference type="GeneID" id="119745414"/>
<dbReference type="FunFam" id="3.40.630.10:FF:000101">
    <property type="entry name" value="N-acetylated alpha-linked acidic dipeptidase like 1"/>
    <property type="match status" value="1"/>
</dbReference>
<dbReference type="InterPro" id="IPR036757">
    <property type="entry name" value="TFR-like_dimer_dom_sf"/>
</dbReference>
<dbReference type="SUPFAM" id="SSF53187">
    <property type="entry name" value="Zn-dependent exopeptidases"/>
    <property type="match status" value="1"/>
</dbReference>
<keyword evidence="7" id="KW-1185">Reference proteome</keyword>
<dbReference type="PANTHER" id="PTHR10404:SF46">
    <property type="entry name" value="VACUOLAR PROTEIN SORTING-ASSOCIATED PROTEIN 70"/>
    <property type="match status" value="1"/>
</dbReference>
<proteinExistence type="inferred from homology"/>
<keyword evidence="3" id="KW-0472">Membrane</keyword>
<feature type="region of interest" description="Disordered" evidence="2">
    <location>
        <begin position="89"/>
        <end position="108"/>
    </location>
</feature>
<feature type="domain" description="Transferrin receptor-like dimerisation" evidence="4">
    <location>
        <begin position="671"/>
        <end position="785"/>
    </location>
</feature>
<dbReference type="SUPFAM" id="SSF47672">
    <property type="entry name" value="Transferrin receptor-like dimerisation domain"/>
    <property type="match status" value="1"/>
</dbReference>
<dbReference type="Gene3D" id="3.40.630.10">
    <property type="entry name" value="Zn peptidases"/>
    <property type="match status" value="1"/>
</dbReference>
<evidence type="ECO:0000256" key="3">
    <source>
        <dbReference type="SAM" id="Phobius"/>
    </source>
</evidence>
<dbReference type="Pfam" id="PF04389">
    <property type="entry name" value="Peptidase_M28"/>
    <property type="match status" value="1"/>
</dbReference>
<evidence type="ECO:0000259" key="5">
    <source>
        <dbReference type="Pfam" id="PF04389"/>
    </source>
</evidence>
<dbReference type="SUPFAM" id="SSF52025">
    <property type="entry name" value="PA domain"/>
    <property type="match status" value="1"/>
</dbReference>
<evidence type="ECO:0000313" key="6">
    <source>
        <dbReference type="EnsemblMetazoa" id="XP_038077674.1"/>
    </source>
</evidence>
<feature type="transmembrane region" description="Helical" evidence="3">
    <location>
        <begin position="52"/>
        <end position="73"/>
    </location>
</feature>
<dbReference type="GO" id="GO:0004180">
    <property type="term" value="F:carboxypeptidase activity"/>
    <property type="evidence" value="ECO:0007669"/>
    <property type="project" value="TreeGrafter"/>
</dbReference>
<dbReference type="OMA" id="AWISHFA"/>
<dbReference type="InterPro" id="IPR046450">
    <property type="entry name" value="PA_dom_sf"/>
</dbReference>
<evidence type="ECO:0000256" key="2">
    <source>
        <dbReference type="SAM" id="MobiDB-lite"/>
    </source>
</evidence>
<dbReference type="AlphaFoldDB" id="A0A914BNG6"/>
<evidence type="ECO:0000256" key="1">
    <source>
        <dbReference type="ARBA" id="ARBA00005634"/>
    </source>
</evidence>
<dbReference type="OrthoDB" id="5841748at2759"/>
<dbReference type="InterPro" id="IPR039373">
    <property type="entry name" value="Peptidase_M28B"/>
</dbReference>
<dbReference type="RefSeq" id="XP_038077674.1">
    <property type="nucleotide sequence ID" value="XM_038221746.1"/>
</dbReference>
<reference evidence="6" key="1">
    <citation type="submission" date="2022-11" db="UniProtKB">
        <authorList>
            <consortium name="EnsemblMetazoa"/>
        </authorList>
    </citation>
    <scope>IDENTIFICATION</scope>
</reference>
<dbReference type="Proteomes" id="UP000887568">
    <property type="component" value="Unplaced"/>
</dbReference>
<organism evidence="6 7">
    <name type="scientific">Patiria miniata</name>
    <name type="common">Bat star</name>
    <name type="synonym">Asterina miniata</name>
    <dbReference type="NCBI Taxonomy" id="46514"/>
    <lineage>
        <taxon>Eukaryota</taxon>
        <taxon>Metazoa</taxon>
        <taxon>Echinodermata</taxon>
        <taxon>Eleutherozoa</taxon>
        <taxon>Asterozoa</taxon>
        <taxon>Asteroidea</taxon>
        <taxon>Valvatacea</taxon>
        <taxon>Valvatida</taxon>
        <taxon>Asterinidae</taxon>
        <taxon>Patiria</taxon>
    </lineage>
</organism>
<feature type="domain" description="Peptidase M28" evidence="5">
    <location>
        <begin position="403"/>
        <end position="609"/>
    </location>
</feature>
<accession>A0A914BNG6</accession>
<sequence>MGIDSNNRAGSGAAYSRFAEEMDIDSVNLSMRGPLSKSQGLKGFCLNNWKTLIVLLIAILCFGIGIILGHFIASSCVVKSSTNGIHKNETLGPDMGSATMGPTTSATSSSKPDYLAMINGLIQTSSLQANLRTYTNGPHHAGSQGNLDLAAKIYDTWRGYGFDVYTKNYSVLLSRPSTADPNSIEMYNTANPTDKDSFLLELDDTDLSGMLKPFAVYGSNASITEDPVYVNFATTENFDKLLHEAGVNYAGHICLARMGRISLAQMAEISKDRGCIALVAFPDPNFYANPTSPANSFPNTWWLPTNAIPRESARLSMGDPSTPFFPSYDMAPRKPLTSVEDFPVQTISFATAKKILAKMANPPATEDWIIDAPEIFVGPGFHVATQHLRLNIYNTLSLTNITNVIATIPGTKEPDRYVIIGNHRDSFSQGVVSPGTGTACLMEVAKVLSELTKQGWRPRRTILLASWDAGEDGLIGSTEWVEENMEKLHSRGVAYINLDDAVTGNYSFAAAGSPLLADVIFNAAKEVNCPEQSHHNMSIYDDWASRRPISATNQKPQLDPLGKASDSAPFLMLAGVPSVDLQYTYDEKFYKAPKYPTYRTLCDKAENINLFIDPDFSIHAAVTEVAARVLVTLADTTPLSMKVCDYADALTRYMQDFKDQYGAMLQSKGIYLDELEAAVKQFSEIAESFQHSFDNPNENDELIMRRMNDHVMTVERAFLVNEGLPLNPESRHLIYSADVSSVYKGAAFGPLVQMMVMEQELNHWNYVEETLGYTVLGLYQATDILRNMASTW</sequence>
<protein>
    <submittedName>
        <fullName evidence="6">Uncharacterized protein</fullName>
    </submittedName>
</protein>
<name>A0A914BNG6_PATMI</name>
<dbReference type="InterPro" id="IPR007365">
    <property type="entry name" value="TFR-like_dimer_dom"/>
</dbReference>
<dbReference type="InterPro" id="IPR007484">
    <property type="entry name" value="Peptidase_M28"/>
</dbReference>
<dbReference type="Gene3D" id="1.20.930.40">
    <property type="entry name" value="Transferrin receptor-like, dimerisation domain"/>
    <property type="match status" value="1"/>
</dbReference>
<keyword evidence="3" id="KW-0812">Transmembrane</keyword>
<dbReference type="PANTHER" id="PTHR10404">
    <property type="entry name" value="N-ACETYLATED-ALPHA-LINKED ACIDIC DIPEPTIDASE"/>
    <property type="match status" value="1"/>
</dbReference>